<protein>
    <submittedName>
        <fullName evidence="7">Putative threonine efflux protein</fullName>
    </submittedName>
</protein>
<keyword evidence="2" id="KW-1003">Cell membrane</keyword>
<comment type="subcellular location">
    <subcellularLocation>
        <location evidence="1">Cell membrane</location>
        <topology evidence="1">Multi-pass membrane protein</topology>
    </subcellularLocation>
</comment>
<dbReference type="PANTHER" id="PTHR30086">
    <property type="entry name" value="ARGININE EXPORTER PROTEIN ARGO"/>
    <property type="match status" value="1"/>
</dbReference>
<dbReference type="eggNOG" id="COG1280">
    <property type="taxonomic scope" value="Bacteria"/>
</dbReference>
<evidence type="ECO:0000256" key="3">
    <source>
        <dbReference type="ARBA" id="ARBA00022692"/>
    </source>
</evidence>
<reference evidence="7 8" key="1">
    <citation type="journal article" date="2012" name="Stand. Genomic Sci.">
        <title>Genome sequence of the ocean sediment bacterium Saccharomonospora marina type strain (XMU15(T)).</title>
        <authorList>
            <person name="Klenk H.P."/>
            <person name="Lu M."/>
            <person name="Lucas S."/>
            <person name="Lapidus A."/>
            <person name="Copeland A."/>
            <person name="Pitluck S."/>
            <person name="Goodwin L.A."/>
            <person name="Han C."/>
            <person name="Tapia R."/>
            <person name="Brambilla E.M."/>
            <person name="Potter G."/>
            <person name="Land M."/>
            <person name="Ivanova N."/>
            <person name="Rohde M."/>
            <person name="Goker M."/>
            <person name="Detter J.C."/>
            <person name="Li W.J."/>
            <person name="Kyrpides N.C."/>
            <person name="Woyke T."/>
        </authorList>
    </citation>
    <scope>NUCLEOTIDE SEQUENCE [LARGE SCALE GENOMIC DNA]</scope>
    <source>
        <strain evidence="7 8">XMU15</strain>
    </source>
</reference>
<feature type="transmembrane region" description="Helical" evidence="6">
    <location>
        <begin position="79"/>
        <end position="96"/>
    </location>
</feature>
<evidence type="ECO:0000256" key="6">
    <source>
        <dbReference type="SAM" id="Phobius"/>
    </source>
</evidence>
<evidence type="ECO:0000256" key="4">
    <source>
        <dbReference type="ARBA" id="ARBA00022989"/>
    </source>
</evidence>
<gene>
    <name evidence="7" type="ORF">SacmaDRAFT_3072</name>
</gene>
<dbReference type="HOGENOM" id="CLU_079569_1_1_11"/>
<feature type="transmembrane region" description="Helical" evidence="6">
    <location>
        <begin position="157"/>
        <end position="176"/>
    </location>
</feature>
<dbReference type="EMBL" id="CM001439">
    <property type="protein sequence ID" value="EHR51308.1"/>
    <property type="molecule type" value="Genomic_DNA"/>
</dbReference>
<evidence type="ECO:0000313" key="7">
    <source>
        <dbReference type="EMBL" id="EHR51308.1"/>
    </source>
</evidence>
<dbReference type="STRING" id="882083.SacmaDRAFT_3072"/>
<sequence length="210" mass="20738">MRVVSDVSATLGPYVSLVASGLAVTGSPGPATVGAAATAAAFGLRRSVPYLLGSMAGTTLALLAVAAGLASVVLTQPELGTVLTAAAVAYLVWLAWKIATAPPLAAGEHETRARPTAVQGVVVGVANPKAYAALGALLASHRLGLPVGAEAVAETTVLAVLIVVVHLGWAAAGGWLARVSARPRVARAVNLVLAAALLAATVPLLLGLRA</sequence>
<dbReference type="GO" id="GO:0015171">
    <property type="term" value="F:amino acid transmembrane transporter activity"/>
    <property type="evidence" value="ECO:0007669"/>
    <property type="project" value="TreeGrafter"/>
</dbReference>
<dbReference type="GO" id="GO:0005886">
    <property type="term" value="C:plasma membrane"/>
    <property type="evidence" value="ECO:0007669"/>
    <property type="project" value="UniProtKB-SubCell"/>
</dbReference>
<keyword evidence="3 6" id="KW-0812">Transmembrane</keyword>
<feature type="transmembrane region" description="Helical" evidence="6">
    <location>
        <begin position="188"/>
        <end position="208"/>
    </location>
</feature>
<dbReference type="Pfam" id="PF01810">
    <property type="entry name" value="LysE"/>
    <property type="match status" value="1"/>
</dbReference>
<accession>H5X7L6</accession>
<evidence type="ECO:0000256" key="2">
    <source>
        <dbReference type="ARBA" id="ARBA00022475"/>
    </source>
</evidence>
<feature type="transmembrane region" description="Helical" evidence="6">
    <location>
        <begin position="117"/>
        <end position="137"/>
    </location>
</feature>
<proteinExistence type="predicted"/>
<organism evidence="7 8">
    <name type="scientific">Saccharomonospora marina XMU15</name>
    <dbReference type="NCBI Taxonomy" id="882083"/>
    <lineage>
        <taxon>Bacteria</taxon>
        <taxon>Bacillati</taxon>
        <taxon>Actinomycetota</taxon>
        <taxon>Actinomycetes</taxon>
        <taxon>Pseudonocardiales</taxon>
        <taxon>Pseudonocardiaceae</taxon>
        <taxon>Saccharomonospora</taxon>
    </lineage>
</organism>
<dbReference type="AlphaFoldDB" id="H5X7L6"/>
<evidence type="ECO:0000256" key="5">
    <source>
        <dbReference type="ARBA" id="ARBA00023136"/>
    </source>
</evidence>
<name>H5X7L6_9PSEU</name>
<keyword evidence="8" id="KW-1185">Reference proteome</keyword>
<dbReference type="InterPro" id="IPR001123">
    <property type="entry name" value="LeuE-type"/>
</dbReference>
<evidence type="ECO:0000313" key="8">
    <source>
        <dbReference type="Proteomes" id="UP000004926"/>
    </source>
</evidence>
<evidence type="ECO:0000256" key="1">
    <source>
        <dbReference type="ARBA" id="ARBA00004651"/>
    </source>
</evidence>
<dbReference type="PANTHER" id="PTHR30086:SF20">
    <property type="entry name" value="ARGININE EXPORTER PROTEIN ARGO-RELATED"/>
    <property type="match status" value="1"/>
</dbReference>
<keyword evidence="4 6" id="KW-1133">Transmembrane helix</keyword>
<keyword evidence="5 6" id="KW-0472">Membrane</keyword>
<feature type="transmembrane region" description="Helical" evidence="6">
    <location>
        <begin position="50"/>
        <end position="73"/>
    </location>
</feature>
<dbReference type="Proteomes" id="UP000004926">
    <property type="component" value="Chromosome"/>
</dbReference>